<dbReference type="Proteomes" id="UP000244005">
    <property type="component" value="Unassembled WGS sequence"/>
</dbReference>
<accession>A0A2R6X1R0</accession>
<dbReference type="EMBL" id="KZ772714">
    <property type="protein sequence ID" value="PTQ40043.1"/>
    <property type="molecule type" value="Genomic_DNA"/>
</dbReference>
<keyword evidence="2" id="KW-1185">Reference proteome</keyword>
<evidence type="ECO:0000313" key="1">
    <source>
        <dbReference type="EMBL" id="PTQ40043.1"/>
    </source>
</evidence>
<dbReference type="Gramene" id="Mp2g14570.1">
    <property type="protein sequence ID" value="Mp2g14570.1.cds1"/>
    <property type="gene ID" value="Mp2g14570"/>
</dbReference>
<gene>
    <name evidence="1" type="ORF">MARPO_0042s0079</name>
</gene>
<name>A0A2R6X1R0_MARPO</name>
<evidence type="ECO:0000313" key="2">
    <source>
        <dbReference type="Proteomes" id="UP000244005"/>
    </source>
</evidence>
<proteinExistence type="predicted"/>
<dbReference type="AlphaFoldDB" id="A0A2R6X1R0"/>
<sequence length="85" mass="9768">MSSCYLCTGIWANLSITLQQHMGHESAARIVHAWWWCTVQCFLSAVETVQCDTNWFLVVSSRGRILGCESDKLTCWEQAFFQFPC</sequence>
<protein>
    <submittedName>
        <fullName evidence="1">Uncharacterized protein</fullName>
    </submittedName>
</protein>
<organism evidence="1 2">
    <name type="scientific">Marchantia polymorpha</name>
    <name type="common">Common liverwort</name>
    <name type="synonym">Marchantia aquatica</name>
    <dbReference type="NCBI Taxonomy" id="3197"/>
    <lineage>
        <taxon>Eukaryota</taxon>
        <taxon>Viridiplantae</taxon>
        <taxon>Streptophyta</taxon>
        <taxon>Embryophyta</taxon>
        <taxon>Marchantiophyta</taxon>
        <taxon>Marchantiopsida</taxon>
        <taxon>Marchantiidae</taxon>
        <taxon>Marchantiales</taxon>
        <taxon>Marchantiaceae</taxon>
        <taxon>Marchantia</taxon>
    </lineage>
</organism>
<reference evidence="2" key="1">
    <citation type="journal article" date="2017" name="Cell">
        <title>Insights into land plant evolution garnered from the Marchantia polymorpha genome.</title>
        <authorList>
            <person name="Bowman J.L."/>
            <person name="Kohchi T."/>
            <person name="Yamato K.T."/>
            <person name="Jenkins J."/>
            <person name="Shu S."/>
            <person name="Ishizaki K."/>
            <person name="Yamaoka S."/>
            <person name="Nishihama R."/>
            <person name="Nakamura Y."/>
            <person name="Berger F."/>
            <person name="Adam C."/>
            <person name="Aki S.S."/>
            <person name="Althoff F."/>
            <person name="Araki T."/>
            <person name="Arteaga-Vazquez M.A."/>
            <person name="Balasubrmanian S."/>
            <person name="Barry K."/>
            <person name="Bauer D."/>
            <person name="Boehm C.R."/>
            <person name="Briginshaw L."/>
            <person name="Caballero-Perez J."/>
            <person name="Catarino B."/>
            <person name="Chen F."/>
            <person name="Chiyoda S."/>
            <person name="Chovatia M."/>
            <person name="Davies K.M."/>
            <person name="Delmans M."/>
            <person name="Demura T."/>
            <person name="Dierschke T."/>
            <person name="Dolan L."/>
            <person name="Dorantes-Acosta A.E."/>
            <person name="Eklund D.M."/>
            <person name="Florent S.N."/>
            <person name="Flores-Sandoval E."/>
            <person name="Fujiyama A."/>
            <person name="Fukuzawa H."/>
            <person name="Galik B."/>
            <person name="Grimanelli D."/>
            <person name="Grimwood J."/>
            <person name="Grossniklaus U."/>
            <person name="Hamada T."/>
            <person name="Haseloff J."/>
            <person name="Hetherington A.J."/>
            <person name="Higo A."/>
            <person name="Hirakawa Y."/>
            <person name="Hundley H.N."/>
            <person name="Ikeda Y."/>
            <person name="Inoue K."/>
            <person name="Inoue S.I."/>
            <person name="Ishida S."/>
            <person name="Jia Q."/>
            <person name="Kakita M."/>
            <person name="Kanazawa T."/>
            <person name="Kawai Y."/>
            <person name="Kawashima T."/>
            <person name="Kennedy M."/>
            <person name="Kinose K."/>
            <person name="Kinoshita T."/>
            <person name="Kohara Y."/>
            <person name="Koide E."/>
            <person name="Komatsu K."/>
            <person name="Kopischke S."/>
            <person name="Kubo M."/>
            <person name="Kyozuka J."/>
            <person name="Lagercrantz U."/>
            <person name="Lin S.S."/>
            <person name="Lindquist E."/>
            <person name="Lipzen A.M."/>
            <person name="Lu C.W."/>
            <person name="De Luna E."/>
            <person name="Martienssen R.A."/>
            <person name="Minamino N."/>
            <person name="Mizutani M."/>
            <person name="Mizutani M."/>
            <person name="Mochizuki N."/>
            <person name="Monte I."/>
            <person name="Mosher R."/>
            <person name="Nagasaki H."/>
            <person name="Nakagami H."/>
            <person name="Naramoto S."/>
            <person name="Nishitani K."/>
            <person name="Ohtani M."/>
            <person name="Okamoto T."/>
            <person name="Okumura M."/>
            <person name="Phillips J."/>
            <person name="Pollak B."/>
            <person name="Reinders A."/>
            <person name="Rovekamp M."/>
            <person name="Sano R."/>
            <person name="Sawa S."/>
            <person name="Schmid M.W."/>
            <person name="Shirakawa M."/>
            <person name="Solano R."/>
            <person name="Spunde A."/>
            <person name="Suetsugu N."/>
            <person name="Sugano S."/>
            <person name="Sugiyama A."/>
            <person name="Sun R."/>
            <person name="Suzuki Y."/>
            <person name="Takenaka M."/>
            <person name="Takezawa D."/>
            <person name="Tomogane H."/>
            <person name="Tsuzuki M."/>
            <person name="Ueda T."/>
            <person name="Umeda M."/>
            <person name="Ward J.M."/>
            <person name="Watanabe Y."/>
            <person name="Yazaki K."/>
            <person name="Yokoyama R."/>
            <person name="Yoshitake Y."/>
            <person name="Yotsui I."/>
            <person name="Zachgo S."/>
            <person name="Schmutz J."/>
        </authorList>
    </citation>
    <scope>NUCLEOTIDE SEQUENCE [LARGE SCALE GENOMIC DNA]</scope>
    <source>
        <strain evidence="2">Tak-1</strain>
    </source>
</reference>